<reference evidence="2 3" key="1">
    <citation type="journal article" date="2016" name="Nat. Commun.">
        <title>Thousands of microbial genomes shed light on interconnected biogeochemical processes in an aquifer system.</title>
        <authorList>
            <person name="Anantharaman K."/>
            <person name="Brown C.T."/>
            <person name="Hug L.A."/>
            <person name="Sharon I."/>
            <person name="Castelle C.J."/>
            <person name="Probst A.J."/>
            <person name="Thomas B.C."/>
            <person name="Singh A."/>
            <person name="Wilkins M.J."/>
            <person name="Karaoz U."/>
            <person name="Brodie E.L."/>
            <person name="Williams K.H."/>
            <person name="Hubbard S.S."/>
            <person name="Banfield J.F."/>
        </authorList>
    </citation>
    <scope>NUCLEOTIDE SEQUENCE [LARGE SCALE GENOMIC DNA]</scope>
</reference>
<proteinExistence type="predicted"/>
<dbReference type="STRING" id="1802385.A2856_04095"/>
<organism evidence="2 3">
    <name type="scientific">Candidatus Uhrbacteria bacterium RIFCSPHIGHO2_01_FULL_63_20</name>
    <dbReference type="NCBI Taxonomy" id="1802385"/>
    <lineage>
        <taxon>Bacteria</taxon>
        <taxon>Candidatus Uhriibacteriota</taxon>
    </lineage>
</organism>
<evidence type="ECO:0000313" key="3">
    <source>
        <dbReference type="Proteomes" id="UP000177885"/>
    </source>
</evidence>
<gene>
    <name evidence="2" type="ORF">A2856_04095</name>
</gene>
<dbReference type="Proteomes" id="UP000177885">
    <property type="component" value="Unassembled WGS sequence"/>
</dbReference>
<evidence type="ECO:0000256" key="1">
    <source>
        <dbReference type="SAM" id="Coils"/>
    </source>
</evidence>
<evidence type="ECO:0000313" key="2">
    <source>
        <dbReference type="EMBL" id="OGL67212.1"/>
    </source>
</evidence>
<keyword evidence="1" id="KW-0175">Coiled coil</keyword>
<name>A0A1F7TML1_9BACT</name>
<sequence>MSRIAPEFRQVLEWCADWTAPYDEKAIDRRRAFFRYAAPERKIFFARELVQLKRELDALKEKYAHAYLHDLELEAMVSSTDDVEDLYDLADDPGTTEVHRHRRFGALMLGDVAMCIAGNELPDSYLVASKDQGKFVARITNDFFREDVRRVVVTRFHDPADHFRVKALAVHDPEDPSFRVEGIPAELPGSFDPRHVHNEPLACRTLGGRLVGFHHRTKTPFDTYLKVLIRRQEGHPDPFDVQDRCGVKFLVPTEDERDALIRQLRDFIAVIGGDCRDDGRDPKNKRSSKHYRVVKEWIDWNDRQFEAQFMTFQDYYSSRFSTNEENHELYKSRACRDIFFPHFFPASLYGIRWAHPDVQTFLREQKIPQLNSRLDAPRP</sequence>
<dbReference type="AlphaFoldDB" id="A0A1F7TML1"/>
<accession>A0A1F7TML1</accession>
<dbReference type="SUPFAM" id="SSF81301">
    <property type="entry name" value="Nucleotidyltransferase"/>
    <property type="match status" value="1"/>
</dbReference>
<dbReference type="EMBL" id="MGDT01000003">
    <property type="protein sequence ID" value="OGL67212.1"/>
    <property type="molecule type" value="Genomic_DNA"/>
</dbReference>
<comment type="caution">
    <text evidence="2">The sequence shown here is derived from an EMBL/GenBank/DDBJ whole genome shotgun (WGS) entry which is preliminary data.</text>
</comment>
<dbReference type="InterPro" id="IPR043519">
    <property type="entry name" value="NT_sf"/>
</dbReference>
<protein>
    <submittedName>
        <fullName evidence="2">Uncharacterized protein</fullName>
    </submittedName>
</protein>
<feature type="coiled-coil region" evidence="1">
    <location>
        <begin position="42"/>
        <end position="69"/>
    </location>
</feature>